<evidence type="ECO:0000256" key="12">
    <source>
        <dbReference type="ARBA" id="ARBA00048791"/>
    </source>
</evidence>
<dbReference type="EMBL" id="JAWZYT010003369">
    <property type="protein sequence ID" value="KAK4298770.1"/>
    <property type="molecule type" value="Genomic_DNA"/>
</dbReference>
<comment type="catalytic activity">
    <reaction evidence="12">
        <text>2-deoxy-D-ribose 5-phosphate = D-glyceraldehyde 3-phosphate + acetaldehyde</text>
        <dbReference type="Rhea" id="RHEA:12821"/>
        <dbReference type="ChEBI" id="CHEBI:15343"/>
        <dbReference type="ChEBI" id="CHEBI:59776"/>
        <dbReference type="ChEBI" id="CHEBI:62877"/>
        <dbReference type="EC" id="4.1.2.4"/>
    </reaction>
</comment>
<dbReference type="FunFam" id="3.20.20.70:FF:000103">
    <property type="entry name" value="Putative deoxyribose-phosphate aldolase"/>
    <property type="match status" value="1"/>
</dbReference>
<comment type="pathway">
    <text evidence="3">Carbohydrate degradation; 2-deoxy-D-ribose 1-phosphate degradation; D-glyceraldehyde 3-phosphate and acetaldehyde from 2-deoxy-alpha-D-ribose 1-phosphate: step 2/2.</text>
</comment>
<evidence type="ECO:0000256" key="7">
    <source>
        <dbReference type="ARBA" id="ARBA00023239"/>
    </source>
</evidence>
<dbReference type="InterPro" id="IPR013785">
    <property type="entry name" value="Aldolase_TIM"/>
</dbReference>
<evidence type="ECO:0000313" key="18">
    <source>
        <dbReference type="Proteomes" id="UP001292094"/>
    </source>
</evidence>
<evidence type="ECO:0000256" key="1">
    <source>
        <dbReference type="ARBA" id="ARBA00004123"/>
    </source>
</evidence>
<accession>A0AAE1NYL3</accession>
<comment type="subunit">
    <text evidence="14">Interacts with YBX1.</text>
</comment>
<name>A0AAE1NYL3_9EUCA</name>
<dbReference type="GO" id="GO:0016052">
    <property type="term" value="P:carbohydrate catabolic process"/>
    <property type="evidence" value="ECO:0007669"/>
    <property type="project" value="TreeGrafter"/>
</dbReference>
<dbReference type="InterPro" id="IPR011343">
    <property type="entry name" value="DeoC"/>
</dbReference>
<evidence type="ECO:0000256" key="4">
    <source>
        <dbReference type="ARBA" id="ARBA00009473"/>
    </source>
</evidence>
<dbReference type="CDD" id="cd00959">
    <property type="entry name" value="DeoC"/>
    <property type="match status" value="1"/>
</dbReference>
<evidence type="ECO:0000256" key="14">
    <source>
        <dbReference type="ARBA" id="ARBA00061866"/>
    </source>
</evidence>
<comment type="similarity">
    <text evidence="4">Belongs to the DeoC/FbaB aldolase family. DeoC type 2 subfamily.</text>
</comment>
<keyword evidence="6" id="KW-0963">Cytoplasm</keyword>
<evidence type="ECO:0000259" key="16">
    <source>
        <dbReference type="Pfam" id="PF12657"/>
    </source>
</evidence>
<evidence type="ECO:0000256" key="15">
    <source>
        <dbReference type="ARBA" id="ARBA00068105"/>
    </source>
</evidence>
<keyword evidence="9" id="KW-0704">Schiff base</keyword>
<dbReference type="NCBIfam" id="TIGR00126">
    <property type="entry name" value="deoC"/>
    <property type="match status" value="1"/>
</dbReference>
<dbReference type="PANTHER" id="PTHR10889">
    <property type="entry name" value="DEOXYRIBOSE-PHOSPHATE ALDOLASE"/>
    <property type="match status" value="1"/>
</dbReference>
<evidence type="ECO:0000313" key="17">
    <source>
        <dbReference type="EMBL" id="KAK4298770.1"/>
    </source>
</evidence>
<proteinExistence type="inferred from homology"/>
<comment type="function">
    <text evidence="13">Catalyzes a reversible aldol reaction between acetaldehyde and D-glyceraldehyde 3-phosphate to generate 2-deoxy-D-ribose 5-phosphate. Participates in stress granule (SG) assembly. May allow ATP production from extracellular deoxyinosine in conditions of energy deprivation.</text>
</comment>
<evidence type="ECO:0000256" key="9">
    <source>
        <dbReference type="ARBA" id="ARBA00023270"/>
    </source>
</evidence>
<dbReference type="AlphaFoldDB" id="A0AAE1NYL3"/>
<dbReference type="SUPFAM" id="SSF51569">
    <property type="entry name" value="Aldolase"/>
    <property type="match status" value="1"/>
</dbReference>
<feature type="domain" description="Transcription factor IIIC 90kDa subunit N-terminal" evidence="16">
    <location>
        <begin position="76"/>
        <end position="410"/>
    </location>
</feature>
<comment type="subcellular location">
    <subcellularLocation>
        <location evidence="2">Cytoplasmic granule</location>
    </subcellularLocation>
    <subcellularLocation>
        <location evidence="1">Nucleus</location>
    </subcellularLocation>
</comment>
<dbReference type="SMART" id="SM01133">
    <property type="entry name" value="DeoC"/>
    <property type="match status" value="1"/>
</dbReference>
<sequence length="881" mass="97373">MFTRYFIPIPNELSPAINPGIEMSEVLTSLEVSGNQRVMLDSVVSSAQRARVEQDPRNPCTTLSGMPGGEPIHRGYSKGAWSPPGVGENGMCVLSLSTRHHKLTIWSKVGRHWVSLACLSDVWFEYNATKEWTTAAATVTDPDSPPHLIYEARCRLLAVSQLVWTPVYKDKRGEFSSLVTLMGNGCVVFWRVECNFKSVLQASVVNVCQADMMAASAVHWCHTGDRKGYLTVGNNEGCVRIFHCHFTDKGVNFKSVCNVWEKCDRLCVRDVHLTHIPGRKQYLAIFTKHNLLMAASLRLTTQQQQQQQQHHKSPPSVLHTSHIFIADLEISGLIVFEDMSVYVSAKDGVVKHVFINVSREDGTTTIEEGDTVFQSEDVMYCGLATSPNNTLFAVFETIRVAYDHLVEREPTLVNVYRLGDIQALIHGLLETPSDNLHSKADVFESIRINMCKAGHCPVELLRANQIPKQTVATLKVYYWLVKICRSSCIADQKLQKSIKELEPSLQNAIMGRRMTEILQQQCSQGLPKMDPLHLSLSLMAEWLKNTHKHTNAFETINMADIDRNPGIPLDLSWVSGVSVNLPSVKRRAESLTTRRTVKKQWQAAWLLRAVTCIDLTTLSGDDTDGNVERLCHKAGHPIRTDLLEGLGMTEAGAGGGITCGAVCVYPARVSAAVRTLKRLGVQMPVAAVATGFPSGQYHFKTRCEEIKLAVADGAMEIDIVINREMALTGNWQGLYDEVKAMRTACGTAHMKAILAVGDLGSMTNVVRASLVAMMAGADFIKTSTGKEGVNATLPVGLVMCRAIRDYHQQTGIKVGFKPAGGIRTAKDALAWLILIKEELGNDWLNNHMFRIGASGLLGDIERQLFHYVYGRYAAGSELPMA</sequence>
<comment type="caution">
    <text evidence="17">The sequence shown here is derived from an EMBL/GenBank/DDBJ whole genome shotgun (WGS) entry which is preliminary data.</text>
</comment>
<dbReference type="GO" id="GO:0005737">
    <property type="term" value="C:cytoplasm"/>
    <property type="evidence" value="ECO:0007669"/>
    <property type="project" value="InterPro"/>
</dbReference>
<keyword evidence="8" id="KW-0539">Nucleus</keyword>
<dbReference type="Gene3D" id="3.20.20.70">
    <property type="entry name" value="Aldolase class I"/>
    <property type="match status" value="1"/>
</dbReference>
<dbReference type="Proteomes" id="UP001292094">
    <property type="component" value="Unassembled WGS sequence"/>
</dbReference>
<evidence type="ECO:0000256" key="10">
    <source>
        <dbReference type="ARBA" id="ARBA00031814"/>
    </source>
</evidence>
<dbReference type="GO" id="GO:0009264">
    <property type="term" value="P:deoxyribonucleotide catabolic process"/>
    <property type="evidence" value="ECO:0007669"/>
    <property type="project" value="InterPro"/>
</dbReference>
<dbReference type="EC" id="4.1.2.4" evidence="5"/>
<dbReference type="Pfam" id="PF01791">
    <property type="entry name" value="DeoC"/>
    <property type="match status" value="1"/>
</dbReference>
<organism evidence="17 18">
    <name type="scientific">Petrolisthes manimaculis</name>
    <dbReference type="NCBI Taxonomy" id="1843537"/>
    <lineage>
        <taxon>Eukaryota</taxon>
        <taxon>Metazoa</taxon>
        <taxon>Ecdysozoa</taxon>
        <taxon>Arthropoda</taxon>
        <taxon>Crustacea</taxon>
        <taxon>Multicrustacea</taxon>
        <taxon>Malacostraca</taxon>
        <taxon>Eumalacostraca</taxon>
        <taxon>Eucarida</taxon>
        <taxon>Decapoda</taxon>
        <taxon>Pleocyemata</taxon>
        <taxon>Anomura</taxon>
        <taxon>Galatheoidea</taxon>
        <taxon>Porcellanidae</taxon>
        <taxon>Petrolisthes</taxon>
    </lineage>
</organism>
<evidence type="ECO:0000256" key="13">
    <source>
        <dbReference type="ARBA" id="ARBA00054733"/>
    </source>
</evidence>
<evidence type="ECO:0000256" key="3">
    <source>
        <dbReference type="ARBA" id="ARBA00004816"/>
    </source>
</evidence>
<keyword evidence="7" id="KW-0456">Lyase</keyword>
<reference evidence="17" key="1">
    <citation type="submission" date="2023-11" db="EMBL/GenBank/DDBJ databases">
        <title>Genome assemblies of two species of porcelain crab, Petrolisthes cinctipes and Petrolisthes manimaculis (Anomura: Porcellanidae).</title>
        <authorList>
            <person name="Angst P."/>
        </authorList>
    </citation>
    <scope>NUCLEOTIDE SEQUENCE</scope>
    <source>
        <strain evidence="17">PB745_02</strain>
        <tissue evidence="17">Gill</tissue>
    </source>
</reference>
<evidence type="ECO:0000256" key="2">
    <source>
        <dbReference type="ARBA" id="ARBA00004463"/>
    </source>
</evidence>
<dbReference type="GO" id="GO:0004139">
    <property type="term" value="F:deoxyribose-phosphate aldolase activity"/>
    <property type="evidence" value="ECO:0007669"/>
    <property type="project" value="UniProtKB-EC"/>
</dbReference>
<evidence type="ECO:0000256" key="5">
    <source>
        <dbReference type="ARBA" id="ARBA00012515"/>
    </source>
</evidence>
<evidence type="ECO:0000256" key="6">
    <source>
        <dbReference type="ARBA" id="ARBA00022490"/>
    </source>
</evidence>
<dbReference type="PANTHER" id="PTHR10889:SF3">
    <property type="entry name" value="DEOXYRIBOSE-PHOSPHATE ALDOLASE"/>
    <property type="match status" value="1"/>
</dbReference>
<gene>
    <name evidence="17" type="ORF">Pmani_028907</name>
</gene>
<dbReference type="InterPro" id="IPR024761">
    <property type="entry name" value="TFIIIC_delta_N"/>
</dbReference>
<keyword evidence="18" id="KW-1185">Reference proteome</keyword>
<dbReference type="GO" id="GO:0005634">
    <property type="term" value="C:nucleus"/>
    <property type="evidence" value="ECO:0007669"/>
    <property type="project" value="UniProtKB-SubCell"/>
</dbReference>
<evidence type="ECO:0000256" key="8">
    <source>
        <dbReference type="ARBA" id="ARBA00023242"/>
    </source>
</evidence>
<protein>
    <recommendedName>
        <fullName evidence="15">Deoxyribose-phosphate aldolase</fullName>
        <ecNumber evidence="5">4.1.2.4</ecNumber>
    </recommendedName>
    <alternativeName>
        <fullName evidence="11">2-deoxy-D-ribose 5-phosphate aldolase</fullName>
    </alternativeName>
    <alternativeName>
        <fullName evidence="10">Phosphodeoxyriboaldolase</fullName>
    </alternativeName>
</protein>
<evidence type="ECO:0000256" key="11">
    <source>
        <dbReference type="ARBA" id="ARBA00032755"/>
    </source>
</evidence>
<dbReference type="Pfam" id="PF12657">
    <property type="entry name" value="TFIIIC_delta"/>
    <property type="match status" value="1"/>
</dbReference>
<dbReference type="InterPro" id="IPR002915">
    <property type="entry name" value="DeoC/FbaB/LacD_aldolase"/>
</dbReference>